<comment type="cofactor">
    <cofactor evidence="1">
        <name>[4Fe-4S] cluster</name>
        <dbReference type="ChEBI" id="CHEBI:49883"/>
    </cofactor>
</comment>
<evidence type="ECO:0000256" key="4">
    <source>
        <dbReference type="ARBA" id="ARBA00022691"/>
    </source>
</evidence>
<sequence length="258" mass="29641">MDIPTVFNIQKFSIHDGPGIRTTIFFKGCPIKCLWCHNPESQRYNVEEMQDSEGKTVVCGKKYTVKELLKEAEKDIIFYEQSGGGVTLSGGEVMTQNSDYITELVKGLYYKGISVCIDTCGVARYTNFERILPYVDRFLYDLKLIDSDMHKFYTGVKNDLVLENLKKLSDAGAVIDLRLIQLDKVNNRDEDTENILSYLKENNININKIHLLPYHKFGSDKYDRLNREKVIFETPSEEILNNTKQRYEKAGYTTVLGG</sequence>
<dbReference type="InterPro" id="IPR034457">
    <property type="entry name" value="Organic_radical-activating"/>
</dbReference>
<comment type="similarity">
    <text evidence="2">Belongs to the organic radical-activating enzymes family.</text>
</comment>
<name>A0ABX2T3N0_9BACL</name>
<keyword evidence="8" id="KW-0411">Iron-sulfur</keyword>
<reference evidence="10 11" key="1">
    <citation type="submission" date="2020-07" db="EMBL/GenBank/DDBJ databases">
        <title>MOT database genomes.</title>
        <authorList>
            <person name="Joseph S."/>
            <person name="Aduse-Opoku J."/>
            <person name="Hashim A."/>
            <person name="Wade W."/>
            <person name="Curtis M."/>
        </authorList>
    </citation>
    <scope>NUCLEOTIDE SEQUENCE [LARGE SCALE GENOMIC DNA]</scope>
    <source>
        <strain evidence="10 11">CIP 106318</strain>
    </source>
</reference>
<keyword evidence="4" id="KW-0949">S-adenosyl-L-methionine</keyword>
<dbReference type="PANTHER" id="PTHR30352:SF4">
    <property type="entry name" value="PYRUVATE FORMATE-LYASE 2-ACTIVATING ENZYME"/>
    <property type="match status" value="1"/>
</dbReference>
<dbReference type="Pfam" id="PF13353">
    <property type="entry name" value="Fer4_12"/>
    <property type="match status" value="1"/>
</dbReference>
<dbReference type="Proteomes" id="UP000531840">
    <property type="component" value="Unassembled WGS sequence"/>
</dbReference>
<dbReference type="InterPro" id="IPR001989">
    <property type="entry name" value="Radical_activat_CS"/>
</dbReference>
<evidence type="ECO:0000256" key="3">
    <source>
        <dbReference type="ARBA" id="ARBA00022485"/>
    </source>
</evidence>
<keyword evidence="6" id="KW-0560">Oxidoreductase</keyword>
<dbReference type="CDD" id="cd01335">
    <property type="entry name" value="Radical_SAM"/>
    <property type="match status" value="1"/>
</dbReference>
<dbReference type="SUPFAM" id="SSF102114">
    <property type="entry name" value="Radical SAM enzymes"/>
    <property type="match status" value="1"/>
</dbReference>
<dbReference type="InterPro" id="IPR007197">
    <property type="entry name" value="rSAM"/>
</dbReference>
<evidence type="ECO:0000256" key="7">
    <source>
        <dbReference type="ARBA" id="ARBA00023004"/>
    </source>
</evidence>
<dbReference type="EMBL" id="JACBYF010000025">
    <property type="protein sequence ID" value="NYS48054.1"/>
    <property type="molecule type" value="Genomic_DNA"/>
</dbReference>
<dbReference type="InterPro" id="IPR013785">
    <property type="entry name" value="Aldolase_TIM"/>
</dbReference>
<dbReference type="PANTHER" id="PTHR30352">
    <property type="entry name" value="PYRUVATE FORMATE-LYASE-ACTIVATING ENZYME"/>
    <property type="match status" value="1"/>
</dbReference>
<keyword evidence="7" id="KW-0408">Iron</keyword>
<protein>
    <submittedName>
        <fullName evidence="10">Glycyl-radical enzyme activating protein</fullName>
    </submittedName>
</protein>
<dbReference type="Gene3D" id="3.20.20.70">
    <property type="entry name" value="Aldolase class I"/>
    <property type="match status" value="1"/>
</dbReference>
<evidence type="ECO:0000256" key="8">
    <source>
        <dbReference type="ARBA" id="ARBA00023014"/>
    </source>
</evidence>
<dbReference type="NCBIfam" id="TIGR02494">
    <property type="entry name" value="PFLE_PFLC"/>
    <property type="match status" value="1"/>
</dbReference>
<evidence type="ECO:0000256" key="2">
    <source>
        <dbReference type="ARBA" id="ARBA00009777"/>
    </source>
</evidence>
<evidence type="ECO:0000259" key="9">
    <source>
        <dbReference type="PROSITE" id="PS51918"/>
    </source>
</evidence>
<evidence type="ECO:0000256" key="1">
    <source>
        <dbReference type="ARBA" id="ARBA00001966"/>
    </source>
</evidence>
<dbReference type="PROSITE" id="PS01087">
    <property type="entry name" value="RADICAL_ACTIVATING"/>
    <property type="match status" value="1"/>
</dbReference>
<dbReference type="SFLD" id="SFLDS00029">
    <property type="entry name" value="Radical_SAM"/>
    <property type="match status" value="1"/>
</dbReference>
<proteinExistence type="inferred from homology"/>
<gene>
    <name evidence="10" type="ORF">HZY85_07695</name>
</gene>
<keyword evidence="3" id="KW-0004">4Fe-4S</keyword>
<keyword evidence="11" id="KW-1185">Reference proteome</keyword>
<evidence type="ECO:0000313" key="10">
    <source>
        <dbReference type="EMBL" id="NYS48054.1"/>
    </source>
</evidence>
<dbReference type="InterPro" id="IPR012839">
    <property type="entry name" value="Organic_radical_activase"/>
</dbReference>
<dbReference type="InterPro" id="IPR058240">
    <property type="entry name" value="rSAM_sf"/>
</dbReference>
<feature type="domain" description="Radical SAM core" evidence="9">
    <location>
        <begin position="15"/>
        <end position="253"/>
    </location>
</feature>
<dbReference type="PIRSF" id="PIRSF000371">
    <property type="entry name" value="PFL_act_enz"/>
    <property type="match status" value="1"/>
</dbReference>
<accession>A0ABX2T3N0</accession>
<dbReference type="PROSITE" id="PS51918">
    <property type="entry name" value="RADICAL_SAM"/>
    <property type="match status" value="1"/>
</dbReference>
<evidence type="ECO:0000256" key="6">
    <source>
        <dbReference type="ARBA" id="ARBA00023002"/>
    </source>
</evidence>
<dbReference type="RefSeq" id="WP_179941836.1">
    <property type="nucleotide sequence ID" value="NZ_JACBYF010000025.1"/>
</dbReference>
<dbReference type="SFLD" id="SFLDG01066">
    <property type="entry name" value="organic_radical-activating_enz"/>
    <property type="match status" value="1"/>
</dbReference>
<evidence type="ECO:0000313" key="11">
    <source>
        <dbReference type="Proteomes" id="UP000531840"/>
    </source>
</evidence>
<organism evidence="10 11">
    <name type="scientific">Gemelliphila palaticanis</name>
    <dbReference type="NCBI Taxonomy" id="81950"/>
    <lineage>
        <taxon>Bacteria</taxon>
        <taxon>Bacillati</taxon>
        <taxon>Bacillota</taxon>
        <taxon>Bacilli</taxon>
        <taxon>Bacillales</taxon>
        <taxon>Gemellaceae</taxon>
        <taxon>Gemelliphila</taxon>
    </lineage>
</organism>
<evidence type="ECO:0000256" key="5">
    <source>
        <dbReference type="ARBA" id="ARBA00022723"/>
    </source>
</evidence>
<comment type="caution">
    <text evidence="10">The sequence shown here is derived from an EMBL/GenBank/DDBJ whole genome shotgun (WGS) entry which is preliminary data.</text>
</comment>
<keyword evidence="5" id="KW-0479">Metal-binding</keyword>